<accession>A0A0E3ZLC1</accession>
<comment type="subcellular location">
    <subcellularLocation>
        <location evidence="1 8">Cell membrane</location>
        <topology evidence="1 8">Multi-pass membrane protein</topology>
    </subcellularLocation>
</comment>
<dbReference type="PANTHER" id="PTHR30177">
    <property type="entry name" value="GLYCINE BETAINE/L-PROLINE TRANSPORT SYSTEM PERMEASE PROTEIN PROW"/>
    <property type="match status" value="1"/>
</dbReference>
<protein>
    <submittedName>
        <fullName evidence="11">Periplasmic glycine betaine/choline-binding (Lipo)protein of an ABC-type transport system (Osmoprotectant binding protein)</fullName>
    </submittedName>
</protein>
<dbReference type="HOGENOM" id="CLU_577198_0_0_4"/>
<feature type="transmembrane region" description="Helical" evidence="8">
    <location>
        <begin position="338"/>
        <end position="362"/>
    </location>
</feature>
<feature type="transmembrane region" description="Helical" evidence="8">
    <location>
        <begin position="424"/>
        <end position="445"/>
    </location>
</feature>
<keyword evidence="9" id="KW-0732">Signal</keyword>
<dbReference type="PROSITE" id="PS50928">
    <property type="entry name" value="ABC_TM1"/>
    <property type="match status" value="1"/>
</dbReference>
<dbReference type="InterPro" id="IPR051204">
    <property type="entry name" value="ABC_transp_perm/SBD"/>
</dbReference>
<dbReference type="GO" id="GO:0043190">
    <property type="term" value="C:ATP-binding cassette (ABC) transporter complex"/>
    <property type="evidence" value="ECO:0007669"/>
    <property type="project" value="InterPro"/>
</dbReference>
<dbReference type="CDD" id="cd06261">
    <property type="entry name" value="TM_PBP2"/>
    <property type="match status" value="1"/>
</dbReference>
<dbReference type="FunFam" id="1.10.3720.10:FF:000001">
    <property type="entry name" value="Glycine betaine ABC transporter, permease"/>
    <property type="match status" value="1"/>
</dbReference>
<keyword evidence="3 8" id="KW-0812">Transmembrane</keyword>
<evidence type="ECO:0000256" key="2">
    <source>
        <dbReference type="ARBA" id="ARBA00022448"/>
    </source>
</evidence>
<keyword evidence="5 8" id="KW-0472">Membrane</keyword>
<evidence type="ECO:0000313" key="12">
    <source>
        <dbReference type="Proteomes" id="UP000061135"/>
    </source>
</evidence>
<dbReference type="Gene3D" id="1.10.3720.10">
    <property type="entry name" value="MetI-like"/>
    <property type="match status" value="1"/>
</dbReference>
<comment type="similarity">
    <text evidence="8">Belongs to the binding-protein-dependent transport system permease family.</text>
</comment>
<keyword evidence="12" id="KW-1185">Reference proteome</keyword>
<dbReference type="KEGG" id="pdq:CL55_00005070"/>
<keyword evidence="4 8" id="KW-1133">Transmembrane helix</keyword>
<comment type="similarity">
    <text evidence="7">In the N-terminal section; belongs to the binding-protein-dependent transport system permease family.</text>
</comment>
<evidence type="ECO:0000256" key="3">
    <source>
        <dbReference type="ARBA" id="ARBA00022692"/>
    </source>
</evidence>
<dbReference type="Proteomes" id="UP000061135">
    <property type="component" value="Chromosome"/>
</dbReference>
<organism evidence="11 12">
    <name type="scientific">Polynucleobacter duraquae</name>
    <dbReference type="NCBI Taxonomy" id="1835254"/>
    <lineage>
        <taxon>Bacteria</taxon>
        <taxon>Pseudomonadati</taxon>
        <taxon>Pseudomonadota</taxon>
        <taxon>Betaproteobacteria</taxon>
        <taxon>Burkholderiales</taxon>
        <taxon>Burkholderiaceae</taxon>
        <taxon>Polynucleobacter</taxon>
    </lineage>
</organism>
<dbReference type="InterPro" id="IPR007210">
    <property type="entry name" value="ABC_Gly_betaine_transp_sub-bd"/>
</dbReference>
<feature type="signal peptide" evidence="9">
    <location>
        <begin position="1"/>
        <end position="17"/>
    </location>
</feature>
<evidence type="ECO:0000259" key="10">
    <source>
        <dbReference type="PROSITE" id="PS50928"/>
    </source>
</evidence>
<keyword evidence="2 8" id="KW-0813">Transport</keyword>
<evidence type="ECO:0000256" key="7">
    <source>
        <dbReference type="ARBA" id="ARBA00035652"/>
    </source>
</evidence>
<dbReference type="SUPFAM" id="SSF161098">
    <property type="entry name" value="MetI-like"/>
    <property type="match status" value="1"/>
</dbReference>
<dbReference type="Gene3D" id="3.40.190.120">
    <property type="entry name" value="Osmoprotection protein (prox), domain 2"/>
    <property type="match status" value="1"/>
</dbReference>
<proteinExistence type="inferred from homology"/>
<gene>
    <name evidence="11" type="ORF">CL55_00005070</name>
</gene>
<dbReference type="Gene3D" id="3.40.190.10">
    <property type="entry name" value="Periplasmic binding protein-like II"/>
    <property type="match status" value="1"/>
</dbReference>
<dbReference type="InterPro" id="IPR035906">
    <property type="entry name" value="MetI-like_sf"/>
</dbReference>
<feature type="transmembrane region" description="Helical" evidence="8">
    <location>
        <begin position="309"/>
        <end position="331"/>
    </location>
</feature>
<name>A0A0E3ZLC1_9BURK</name>
<evidence type="ECO:0000256" key="9">
    <source>
        <dbReference type="SAM" id="SignalP"/>
    </source>
</evidence>
<dbReference type="PATRIC" id="fig|576611.7.peg.512"/>
<dbReference type="Pfam" id="PF04069">
    <property type="entry name" value="OpuAC"/>
    <property type="match status" value="1"/>
</dbReference>
<feature type="domain" description="ABC transmembrane type-1" evidence="10">
    <location>
        <begin position="305"/>
        <end position="485"/>
    </location>
</feature>
<dbReference type="STRING" id="1835254.CL55_00005070"/>
<evidence type="ECO:0000313" key="11">
    <source>
        <dbReference type="EMBL" id="AKD24840.1"/>
    </source>
</evidence>
<dbReference type="GO" id="GO:0022857">
    <property type="term" value="F:transmembrane transporter activity"/>
    <property type="evidence" value="ECO:0007669"/>
    <property type="project" value="InterPro"/>
</dbReference>
<dbReference type="GO" id="GO:0031460">
    <property type="term" value="P:glycine betaine transport"/>
    <property type="evidence" value="ECO:0007669"/>
    <property type="project" value="TreeGrafter"/>
</dbReference>
<dbReference type="PANTHER" id="PTHR30177:SF4">
    <property type="entry name" value="OSMOPROTECTANT IMPORT PERMEASE PROTEIN OSMW"/>
    <property type="match status" value="1"/>
</dbReference>
<feature type="chain" id="PRO_5002416654" evidence="9">
    <location>
        <begin position="18"/>
        <end position="494"/>
    </location>
</feature>
<dbReference type="InterPro" id="IPR000515">
    <property type="entry name" value="MetI-like"/>
</dbReference>
<dbReference type="Pfam" id="PF00528">
    <property type="entry name" value="BPD_transp_1"/>
    <property type="match status" value="1"/>
</dbReference>
<reference evidence="11 12" key="1">
    <citation type="submission" date="2014-03" db="EMBL/GenBank/DDBJ databases">
        <title>Genome of Polynucleobacter strain MWH-MoK4.</title>
        <authorList>
            <person name="Hahn M.W."/>
        </authorList>
    </citation>
    <scope>NUCLEOTIDE SEQUENCE [LARGE SCALE GENOMIC DNA]</scope>
    <source>
        <strain evidence="11 12">MWH-MoK4</strain>
    </source>
</reference>
<dbReference type="EMBL" id="CP007501">
    <property type="protein sequence ID" value="AKD24840.1"/>
    <property type="molecule type" value="Genomic_DNA"/>
</dbReference>
<evidence type="ECO:0000256" key="5">
    <source>
        <dbReference type="ARBA" id="ARBA00023136"/>
    </source>
</evidence>
<evidence type="ECO:0000256" key="6">
    <source>
        <dbReference type="ARBA" id="ARBA00035642"/>
    </source>
</evidence>
<sequence length="494" mass="53208">MKLSLCIGVALSCSVMAQPMEKNTVVGSKRFTESYVLGELVNQTLRDAGVQSIHRQGLGNTAIVIQALTTGQIDVYPEYTGTILREILKRSETQSSLSELNLWLKPKGLKVAIPLGFNNTYALAMRAEQAKALGVKRISDVANLSTEQQATLRIALSPEFKTRADGWSALVKNYRLTMKLGKVLEHGLAYDALARGDVDIVDAYSTDAAIAQKNLVLLEDDRKSFPRYDAILLMRSDFDEKSLQSLEGKLDEFTMAKLNGLAESGLSFEKVANVFLNTSANDQQSPTQLSRFFKLLFGPDFFTALRDHVLLVLISSTMALLVGIPLGILAYRRPRYAAWILGATGILQTIPSLALLTILIALLDQIGAVPAVLALFLYGLLPIVNATHISLVEVPSNLKEAALALGCNEWQLLLSIELPFARPVIMTGLASATVIGVGTCTLAALVGAGGFGDRIVAGLAVNDHALMLAGAIPAAMLALLAQIILTPKHKSKNI</sequence>
<feature type="transmembrane region" description="Helical" evidence="8">
    <location>
        <begin position="465"/>
        <end position="485"/>
    </location>
</feature>
<dbReference type="AlphaFoldDB" id="A0A0E3ZLC1"/>
<comment type="similarity">
    <text evidence="6">In the C-terminal section; belongs to the OsmX family.</text>
</comment>
<evidence type="ECO:0000256" key="1">
    <source>
        <dbReference type="ARBA" id="ARBA00004651"/>
    </source>
</evidence>
<evidence type="ECO:0000256" key="8">
    <source>
        <dbReference type="RuleBase" id="RU363032"/>
    </source>
</evidence>
<dbReference type="SUPFAM" id="SSF53850">
    <property type="entry name" value="Periplasmic binding protein-like II"/>
    <property type="match status" value="1"/>
</dbReference>
<feature type="transmembrane region" description="Helical" evidence="8">
    <location>
        <begin position="368"/>
        <end position="389"/>
    </location>
</feature>
<evidence type="ECO:0000256" key="4">
    <source>
        <dbReference type="ARBA" id="ARBA00022989"/>
    </source>
</evidence>